<dbReference type="OMA" id="WAYRYWA"/>
<dbReference type="eggNOG" id="ENOG502SIS9">
    <property type="taxonomic scope" value="Eukaryota"/>
</dbReference>
<organism evidence="2 3">
    <name type="scientific">Uncinocarpus reesii (strain UAMH 1704)</name>
    <dbReference type="NCBI Taxonomy" id="336963"/>
    <lineage>
        <taxon>Eukaryota</taxon>
        <taxon>Fungi</taxon>
        <taxon>Dikarya</taxon>
        <taxon>Ascomycota</taxon>
        <taxon>Pezizomycotina</taxon>
        <taxon>Eurotiomycetes</taxon>
        <taxon>Eurotiomycetidae</taxon>
        <taxon>Onygenales</taxon>
        <taxon>Onygenaceae</taxon>
        <taxon>Uncinocarpus</taxon>
    </lineage>
</organism>
<gene>
    <name evidence="2" type="ORF">UREG_03728</name>
</gene>
<name>C4JLM0_UNCRE</name>
<dbReference type="VEuPathDB" id="FungiDB:UREG_03728"/>
<dbReference type="RefSeq" id="XP_002544211.1">
    <property type="nucleotide sequence ID" value="XM_002544165.1"/>
</dbReference>
<evidence type="ECO:0000313" key="3">
    <source>
        <dbReference type="Proteomes" id="UP000002058"/>
    </source>
</evidence>
<evidence type="ECO:0000256" key="1">
    <source>
        <dbReference type="SAM" id="Coils"/>
    </source>
</evidence>
<dbReference type="KEGG" id="ure:UREG_03728"/>
<dbReference type="PANTHER" id="PTHR34714:SF2">
    <property type="entry name" value="EGF-LIKE DOMAIN-CONTAINING PROTEIN"/>
    <property type="match status" value="1"/>
</dbReference>
<dbReference type="EMBL" id="CH476616">
    <property type="protein sequence ID" value="EEP78882.1"/>
    <property type="molecule type" value="Genomic_DNA"/>
</dbReference>
<dbReference type="HOGENOM" id="CLU_017935_0_0_1"/>
<accession>C4JLM0</accession>
<dbReference type="Proteomes" id="UP000002058">
    <property type="component" value="Unassembled WGS sequence"/>
</dbReference>
<dbReference type="InParanoid" id="C4JLM0"/>
<dbReference type="GeneID" id="8439591"/>
<sequence length="796" mass="87787">MATQDTQPTSPAEWQKYADAVGISRIPMLSSDKVYAETHTVRDVLVDASSIFSASKGESVTILADVLVFSGGENVVKIPDCGVFMLYSRVITASSPIHIVFEPETKSECVVMIYASILDQPLSYSCKSHDPSTVDLGSGSQNVGITLQIKHGKPKETYMPSYNDLSEHPKEFAACLRAQLRIASVFFWKQPPIAISLTSHIARATSKTDSESILNAQAVALGQQLAAQALAGPNTSYAPVLPVSSYLATLDDAIETASAFEVQYMRFQDRKLALQDRMAAWGTMLDHAEGATNMHRSLRDSAYEKYSNACDIVLSSSQQFQLDQITLGDKEVEFKIGIEDWKEKMKFEAAFKILTAVISFAIAIGAICIGDGAAAARAPAEAEEAVQAVEEAESLASDIGKILKSDTVKKLKSCVMMTTKLLSSMSTTVEQIRNLEHNPDTKIDDDWQVDGDLNSLVALASWDKWQLESDDQLEFAIEQKINGAAAYRLALRQHAINGKLLAQAQAQAIKAGQEYVQAELAFNLSQSDTASLKKLKDEYRDEEEQAEKAEAMFYDQLMSLRTSVTIEMRNLTWAYKFYALEDASIELDAQKTIEEYRVDALTIREKIDQANSRYAGDYQPFKFKVYPDELFLTGASGIVDSLKGDHHTASFTLVPPNTKTSNYKQLLSGPFIEGSHFRVHGLEVELVGARPKPAYLRRGTATVRIAISTSGIYSDIQDGQVFHFTSLPLQRVFAYEMTEAGEKEDVVVHSTFPSTNHAEPPAFTQWTIKLKQPDHLDLSGLSDVRLKWTGAANFAA</sequence>
<keyword evidence="1" id="KW-0175">Coiled coil</keyword>
<protein>
    <submittedName>
        <fullName evidence="2">Uncharacterized protein</fullName>
    </submittedName>
</protein>
<keyword evidence="3" id="KW-1185">Reference proteome</keyword>
<proteinExistence type="predicted"/>
<dbReference type="PANTHER" id="PTHR34714">
    <property type="entry name" value="EGF-LIKE DOMAIN-CONTAINING PROTEIN"/>
    <property type="match status" value="1"/>
</dbReference>
<evidence type="ECO:0000313" key="2">
    <source>
        <dbReference type="EMBL" id="EEP78882.1"/>
    </source>
</evidence>
<reference evidence="3" key="1">
    <citation type="journal article" date="2009" name="Genome Res.">
        <title>Comparative genomic analyses of the human fungal pathogens Coccidioides and their relatives.</title>
        <authorList>
            <person name="Sharpton T.J."/>
            <person name="Stajich J.E."/>
            <person name="Rounsley S.D."/>
            <person name="Gardner M.J."/>
            <person name="Wortman J.R."/>
            <person name="Jordar V.S."/>
            <person name="Maiti R."/>
            <person name="Kodira C.D."/>
            <person name="Neafsey D.E."/>
            <person name="Zeng Q."/>
            <person name="Hung C.-Y."/>
            <person name="McMahan C."/>
            <person name="Muszewska A."/>
            <person name="Grynberg M."/>
            <person name="Mandel M.A."/>
            <person name="Kellner E.M."/>
            <person name="Barker B.M."/>
            <person name="Galgiani J.N."/>
            <person name="Orbach M.J."/>
            <person name="Kirkland T.N."/>
            <person name="Cole G.T."/>
            <person name="Henn M.R."/>
            <person name="Birren B.W."/>
            <person name="Taylor J.W."/>
        </authorList>
    </citation>
    <scope>NUCLEOTIDE SEQUENCE [LARGE SCALE GENOMIC DNA]</scope>
    <source>
        <strain evidence="3">UAMH 1704</strain>
    </source>
</reference>
<dbReference type="OrthoDB" id="3509531at2759"/>
<dbReference type="AlphaFoldDB" id="C4JLM0"/>
<feature type="coiled-coil region" evidence="1">
    <location>
        <begin position="525"/>
        <end position="552"/>
    </location>
</feature>